<keyword evidence="2" id="KW-1185">Reference proteome</keyword>
<evidence type="ECO:0000313" key="1">
    <source>
        <dbReference type="EMBL" id="CAE8635657.1"/>
    </source>
</evidence>
<sequence length="483" mass="51367">MTQPGRRAGRLGFRRCGNAASSALRAGQSSAELPPAPFDAAEGLAGVRRLLAAANSANVMPDQLCAQPAAEDFLSEFGDRCTGLEPDQLKQLLVEFAGASHMPSTLWDGGLAEEVPRAMDELPDLQAVHVALLLATLNLRGAGIVLQEVAEQLQLRAPDLTPAGLAGAAVALSQLGPWHSDPPPGGPIFEEVLLSLEHMNPRELTACALAAATLGYEGSIFWQQVHGALLGCVRQLTPRHMADTLLALATHQLCPISLMEELQAQLPRVIDSMEPEEALTCGWAMCAMLLFHQGVLPRLLDLAVQSVDLELASGEAAGAASMQVNQLRQIALALELEPGAARAKATLAPETWTKLRALPRVSADDHAEGQAAEAVVEEVGTLLAEDDVSFTLSEVVEDLYVVDVAVSGSGPASGQRAALVLDVDAAASAQVPQSPWTTLKCRHLKKLGWHVEWLPLQRWDALDEEERLALVQRLVPGEKGRSA</sequence>
<reference evidence="1" key="1">
    <citation type="submission" date="2021-02" db="EMBL/GenBank/DDBJ databases">
        <authorList>
            <person name="Dougan E. K."/>
            <person name="Rhodes N."/>
            <person name="Thang M."/>
            <person name="Chan C."/>
        </authorList>
    </citation>
    <scope>NUCLEOTIDE SEQUENCE</scope>
</reference>
<gene>
    <name evidence="1" type="ORF">PGLA1383_LOCUS51248</name>
</gene>
<dbReference type="OrthoDB" id="485337at2759"/>
<evidence type="ECO:0008006" key="3">
    <source>
        <dbReference type="Google" id="ProtNLM"/>
    </source>
</evidence>
<dbReference type="Proteomes" id="UP000654075">
    <property type="component" value="Unassembled WGS sequence"/>
</dbReference>
<protein>
    <recommendedName>
        <fullName evidence="3">RAP domain-containing protein</fullName>
    </recommendedName>
</protein>
<accession>A0A813HDE8</accession>
<name>A0A813HDE8_POLGL</name>
<dbReference type="AlphaFoldDB" id="A0A813HDE8"/>
<organism evidence="1 2">
    <name type="scientific">Polarella glacialis</name>
    <name type="common">Dinoflagellate</name>
    <dbReference type="NCBI Taxonomy" id="89957"/>
    <lineage>
        <taxon>Eukaryota</taxon>
        <taxon>Sar</taxon>
        <taxon>Alveolata</taxon>
        <taxon>Dinophyceae</taxon>
        <taxon>Suessiales</taxon>
        <taxon>Suessiaceae</taxon>
        <taxon>Polarella</taxon>
    </lineage>
</organism>
<dbReference type="EMBL" id="CAJNNV010031330">
    <property type="protein sequence ID" value="CAE8635657.1"/>
    <property type="molecule type" value="Genomic_DNA"/>
</dbReference>
<proteinExistence type="predicted"/>
<comment type="caution">
    <text evidence="1">The sequence shown here is derived from an EMBL/GenBank/DDBJ whole genome shotgun (WGS) entry which is preliminary data.</text>
</comment>
<evidence type="ECO:0000313" key="2">
    <source>
        <dbReference type="Proteomes" id="UP000654075"/>
    </source>
</evidence>